<feature type="domain" description="DOG1" evidence="2">
    <location>
        <begin position="5"/>
        <end position="245"/>
    </location>
</feature>
<proteinExistence type="predicted"/>
<dbReference type="FunCoup" id="A0A061GFN4">
    <property type="interactions" value="45"/>
</dbReference>
<name>A0A061GFN4_THECC</name>
<dbReference type="GO" id="GO:0043565">
    <property type="term" value="F:sequence-specific DNA binding"/>
    <property type="evidence" value="ECO:0007669"/>
    <property type="project" value="InterPro"/>
</dbReference>
<dbReference type="Proteomes" id="UP000026915">
    <property type="component" value="Chromosome 6"/>
</dbReference>
<dbReference type="PANTHER" id="PTHR46354:SF7">
    <property type="entry name" value="PROTEIN DOG1-LIKE 1"/>
    <property type="match status" value="1"/>
</dbReference>
<dbReference type="Pfam" id="PF14144">
    <property type="entry name" value="DOG1"/>
    <property type="match status" value="1"/>
</dbReference>
<dbReference type="AlphaFoldDB" id="A0A061GFN4"/>
<dbReference type="EMBL" id="CM001884">
    <property type="protein sequence ID" value="EOY27977.1"/>
    <property type="molecule type" value="Genomic_DNA"/>
</dbReference>
<protein>
    <submittedName>
        <fullName evidence="3">Delay of germination 1, putative</fullName>
    </submittedName>
</protein>
<dbReference type="GO" id="GO:0006351">
    <property type="term" value="P:DNA-templated transcription"/>
    <property type="evidence" value="ECO:0007669"/>
    <property type="project" value="InterPro"/>
</dbReference>
<keyword evidence="4" id="KW-1185">Reference proteome</keyword>
<dbReference type="InterPro" id="IPR025422">
    <property type="entry name" value="TGA_domain"/>
</dbReference>
<keyword evidence="1" id="KW-0175">Coiled coil</keyword>
<dbReference type="STRING" id="3641.A0A061GFN4"/>
<evidence type="ECO:0000259" key="2">
    <source>
        <dbReference type="PROSITE" id="PS51806"/>
    </source>
</evidence>
<sequence length="408" mass="46291">MASDNQRLQCCFQEWMTIQEQELSELLQALNLKENDVNSSENTYAKLAEKSINSFQEYIDKRNQLSRQDVSGLFAPSWNTALENSLLWIGGCRPSMYIRLTYALCGSQVEFQLLEILQGLARGDLGQISATQLGKINDLHMKTMKEEERLSNNLASLQENIADQPIAVIAKRLCRVGESSGEVDRALDEHESSMANILQEADKLRLSTLKELLGILTPVQGVDFLAASKKLHLCMHEWGKTRDHRHGQGSGRWSVPLVKEFWKFNDCNVQCANSDIIASLVQIIFVKSGFHGMILGYVRWMRQQDSSQVQPEDGPSPPIVLKSSKRITPSLYRVHVFQPQSCLEKQEISTHRRELVLCLWLKALVICGSVGQTVPTWSAHLENLKGKREAYGPVKMDPFDCWASTWRW</sequence>
<dbReference type="Gramene" id="EOY27977">
    <property type="protein sequence ID" value="EOY27977"/>
    <property type="gene ID" value="TCM_029679"/>
</dbReference>
<dbReference type="eggNOG" id="ENOG502QW7X">
    <property type="taxonomic scope" value="Eukaryota"/>
</dbReference>
<evidence type="ECO:0000313" key="3">
    <source>
        <dbReference type="EMBL" id="EOY27977.1"/>
    </source>
</evidence>
<dbReference type="InterPro" id="IPR051886">
    <property type="entry name" value="Seed_Dev/Stress_Resp_Reg"/>
</dbReference>
<dbReference type="PANTHER" id="PTHR46354">
    <property type="entry name" value="DOG1 DOMAIN-CONTAINING PROTEIN"/>
    <property type="match status" value="1"/>
</dbReference>
<gene>
    <name evidence="3" type="ORF">TCM_029679</name>
</gene>
<dbReference type="HOGENOM" id="CLU_675133_0_0_1"/>
<reference evidence="3 4" key="1">
    <citation type="journal article" date="2013" name="Genome Biol.">
        <title>The genome sequence of the most widely cultivated cacao type and its use to identify candidate genes regulating pod color.</title>
        <authorList>
            <person name="Motamayor J.C."/>
            <person name="Mockaitis K."/>
            <person name="Schmutz J."/>
            <person name="Haiminen N."/>
            <person name="Iii D.L."/>
            <person name="Cornejo O."/>
            <person name="Findley S.D."/>
            <person name="Zheng P."/>
            <person name="Utro F."/>
            <person name="Royaert S."/>
            <person name="Saski C."/>
            <person name="Jenkins J."/>
            <person name="Podicheti R."/>
            <person name="Zhao M."/>
            <person name="Scheffler B.E."/>
            <person name="Stack J.C."/>
            <person name="Feltus F.A."/>
            <person name="Mustiga G.M."/>
            <person name="Amores F."/>
            <person name="Phillips W."/>
            <person name="Marelli J.P."/>
            <person name="May G.D."/>
            <person name="Shapiro H."/>
            <person name="Ma J."/>
            <person name="Bustamante C.D."/>
            <person name="Schnell R.J."/>
            <person name="Main D."/>
            <person name="Gilbert D."/>
            <person name="Parida L."/>
            <person name="Kuhn D.N."/>
        </authorList>
    </citation>
    <scope>NUCLEOTIDE SEQUENCE [LARGE SCALE GENOMIC DNA]</scope>
    <source>
        <strain evidence="4">cv. Matina 1-6</strain>
    </source>
</reference>
<dbReference type="InParanoid" id="A0A061GFN4"/>
<dbReference type="PROSITE" id="PS51806">
    <property type="entry name" value="DOG1"/>
    <property type="match status" value="1"/>
</dbReference>
<accession>A0A061GFN4</accession>
<evidence type="ECO:0000313" key="4">
    <source>
        <dbReference type="Proteomes" id="UP000026915"/>
    </source>
</evidence>
<organism evidence="3 4">
    <name type="scientific">Theobroma cacao</name>
    <name type="common">Cacao</name>
    <name type="synonym">Cocoa</name>
    <dbReference type="NCBI Taxonomy" id="3641"/>
    <lineage>
        <taxon>Eukaryota</taxon>
        <taxon>Viridiplantae</taxon>
        <taxon>Streptophyta</taxon>
        <taxon>Embryophyta</taxon>
        <taxon>Tracheophyta</taxon>
        <taxon>Spermatophyta</taxon>
        <taxon>Magnoliopsida</taxon>
        <taxon>eudicotyledons</taxon>
        <taxon>Gunneridae</taxon>
        <taxon>Pentapetalae</taxon>
        <taxon>rosids</taxon>
        <taxon>malvids</taxon>
        <taxon>Malvales</taxon>
        <taxon>Malvaceae</taxon>
        <taxon>Byttnerioideae</taxon>
        <taxon>Theobroma</taxon>
    </lineage>
</organism>
<evidence type="ECO:0000256" key="1">
    <source>
        <dbReference type="SAM" id="Coils"/>
    </source>
</evidence>
<feature type="coiled-coil region" evidence="1">
    <location>
        <begin position="16"/>
        <end position="50"/>
    </location>
</feature>